<protein>
    <recommendedName>
        <fullName evidence="3">Apea-like HEPN domain-containing protein</fullName>
    </recommendedName>
</protein>
<dbReference type="Proteomes" id="UP000192566">
    <property type="component" value="Unassembled WGS sequence"/>
</dbReference>
<accession>A0A1X0DUW7</accession>
<keyword evidence="2" id="KW-1185">Reference proteome</keyword>
<proteinExistence type="predicted"/>
<evidence type="ECO:0000313" key="2">
    <source>
        <dbReference type="Proteomes" id="UP000192566"/>
    </source>
</evidence>
<dbReference type="AlphaFoldDB" id="A0A1X0DUW7"/>
<sequence length="386" mass="42744">MSPEHPFIIGPQNGLHVTVAPVDSPPWIDAKSSDQECQAEVDAIVERSAELSFGALTDEDDFGGVIWYTCTLADEEPNLAEAMFFSRMQQMLYTPARVVGWLRLGAGVLLNFREDDSNLPEGAPAGGTVLFHPRVFIDVYIAVPGPADGPLTAPIARQFAEVVAAICTFALGRPINLPPMIMPLLEIHGVTVDELDGRRKDTQLLTLARQGIALDAIFDLPVADKDSWLRIRGALLSYDAALRQQREQVAIILFVAAAECLTNPFQPWKKDRLTTRFVKFFGELMPDHLDQMVQHGNFEQAFGVTRGSKSAKTLRRILLERVYDFRSEPVHEGLAMAYEGFAHSAVTGQRRMLAAWFAEYAILYYLEAPRTSLIGHPVTAPNPPTD</sequence>
<evidence type="ECO:0000313" key="1">
    <source>
        <dbReference type="EMBL" id="ORA76002.1"/>
    </source>
</evidence>
<evidence type="ECO:0008006" key="3">
    <source>
        <dbReference type="Google" id="ProtNLM"/>
    </source>
</evidence>
<dbReference type="EMBL" id="MVHR01000003">
    <property type="protein sequence ID" value="ORA76002.1"/>
    <property type="molecule type" value="Genomic_DNA"/>
</dbReference>
<organism evidence="1 2">
    <name type="scientific">Mycobacterium heidelbergense</name>
    <dbReference type="NCBI Taxonomy" id="53376"/>
    <lineage>
        <taxon>Bacteria</taxon>
        <taxon>Bacillati</taxon>
        <taxon>Actinomycetota</taxon>
        <taxon>Actinomycetes</taxon>
        <taxon>Mycobacteriales</taxon>
        <taxon>Mycobacteriaceae</taxon>
        <taxon>Mycobacterium</taxon>
        <taxon>Mycobacterium simiae complex</taxon>
    </lineage>
</organism>
<name>A0A1X0DUW7_MYCHE</name>
<reference evidence="1 2" key="1">
    <citation type="submission" date="2017-02" db="EMBL/GenBank/DDBJ databases">
        <title>The new phylogeny of genus Mycobacterium.</title>
        <authorList>
            <person name="Tortoli E."/>
            <person name="Trovato A."/>
            <person name="Cirillo D.M."/>
        </authorList>
    </citation>
    <scope>NUCLEOTIDE SEQUENCE [LARGE SCALE GENOMIC DNA]</scope>
    <source>
        <strain evidence="1 2">DSM 44471</strain>
    </source>
</reference>
<gene>
    <name evidence="1" type="ORF">BST25_03195</name>
</gene>
<comment type="caution">
    <text evidence="1">The sequence shown here is derived from an EMBL/GenBank/DDBJ whole genome shotgun (WGS) entry which is preliminary data.</text>
</comment>